<evidence type="ECO:0000313" key="4">
    <source>
        <dbReference type="Proteomes" id="UP000184420"/>
    </source>
</evidence>
<dbReference type="AlphaFoldDB" id="A0A1M6YVW3"/>
<evidence type="ECO:0000256" key="1">
    <source>
        <dbReference type="SAM" id="SignalP"/>
    </source>
</evidence>
<dbReference type="Gene3D" id="3.40.720.10">
    <property type="entry name" value="Alkaline Phosphatase, subunit A"/>
    <property type="match status" value="1"/>
</dbReference>
<proteinExistence type="predicted"/>
<gene>
    <name evidence="3" type="ORF">SAMN05444266_102508</name>
</gene>
<dbReference type="Proteomes" id="UP000184420">
    <property type="component" value="Unassembled WGS sequence"/>
</dbReference>
<name>A0A1M6YVW3_9BACT</name>
<organism evidence="3 4">
    <name type="scientific">Chitinophaga jiangningensis</name>
    <dbReference type="NCBI Taxonomy" id="1419482"/>
    <lineage>
        <taxon>Bacteria</taxon>
        <taxon>Pseudomonadati</taxon>
        <taxon>Bacteroidota</taxon>
        <taxon>Chitinophagia</taxon>
        <taxon>Chitinophagales</taxon>
        <taxon>Chitinophagaceae</taxon>
        <taxon>Chitinophaga</taxon>
    </lineage>
</organism>
<dbReference type="PANTHER" id="PTHR43751">
    <property type="entry name" value="SULFATASE"/>
    <property type="match status" value="1"/>
</dbReference>
<dbReference type="Pfam" id="PF00884">
    <property type="entry name" value="Sulfatase"/>
    <property type="match status" value="1"/>
</dbReference>
<dbReference type="STRING" id="1419482.SAMN05444266_102508"/>
<keyword evidence="4" id="KW-1185">Reference proteome</keyword>
<dbReference type="OrthoDB" id="9764377at2"/>
<feature type="domain" description="Sulfatase N-terminal" evidence="2">
    <location>
        <begin position="30"/>
        <end position="371"/>
    </location>
</feature>
<dbReference type="CDD" id="cd16145">
    <property type="entry name" value="ARS_like"/>
    <property type="match status" value="1"/>
</dbReference>
<dbReference type="InterPro" id="IPR052701">
    <property type="entry name" value="GAG_Ulvan_Degrading_Sulfatases"/>
</dbReference>
<dbReference type="EMBL" id="FRBL01000002">
    <property type="protein sequence ID" value="SHL22270.1"/>
    <property type="molecule type" value="Genomic_DNA"/>
</dbReference>
<dbReference type="SUPFAM" id="SSF53649">
    <property type="entry name" value="Alkaline phosphatase-like"/>
    <property type="match status" value="1"/>
</dbReference>
<accession>A0A1M6YVW3</accession>
<feature type="signal peptide" evidence="1">
    <location>
        <begin position="1"/>
        <end position="24"/>
    </location>
</feature>
<dbReference type="InterPro" id="IPR017850">
    <property type="entry name" value="Alkaline_phosphatase_core_sf"/>
</dbReference>
<dbReference type="InterPro" id="IPR000917">
    <property type="entry name" value="Sulfatase_N"/>
</dbReference>
<feature type="chain" id="PRO_5012635884" evidence="1">
    <location>
        <begin position="25"/>
        <end position="478"/>
    </location>
</feature>
<sequence>MITMKRIGLTALLGAGLAGLSPLAAQQKKPNIIFILADDLGYGDLSVYGQQRFSTPHIDQLAAEGKRFTQFYAGTSVCAPSRCSFISGKHTGHTYIRGNKEMKPEGQQPIADTVITLAEVLKQGGYKTGTFGKWGLGPVKSEGDPITQGIDQFYGYNCQSEAHRYYPSHLWSNDTRVELTANGDLEHTVQYAPDSIQQQALRFMDANKDQPFFLWLTYNLPHAELLTPDDSILQRFKGQFPEKPYKGIEYNTGGGKHGYVSQQYPHASFAAMVTRLDLYVGQVMAKLKQLGLDDNTLVIFTSDNGPHAEGGADPVFFNSSGGFRGIKRDLYEGGIRVPFIARWSGKIKPNTTSDFAGAFWDMMPTFAVLAGQKAPANIDGISIVPELTGKGRQPQHPFLYWEFHENNGRQAVRMGNWKAVKYNVQKDPGAGVELYDLSKDPQEKNNVAAQYPKIAAQMNDIIKREHVESDVFPLFGQR</sequence>
<evidence type="ECO:0000259" key="2">
    <source>
        <dbReference type="Pfam" id="PF00884"/>
    </source>
</evidence>
<dbReference type="RefSeq" id="WP_073079337.1">
    <property type="nucleotide sequence ID" value="NZ_FRBL01000002.1"/>
</dbReference>
<evidence type="ECO:0000313" key="3">
    <source>
        <dbReference type="EMBL" id="SHL22270.1"/>
    </source>
</evidence>
<keyword evidence="1" id="KW-0732">Signal</keyword>
<protein>
    <submittedName>
        <fullName evidence="3">Arylsulfatase A</fullName>
    </submittedName>
</protein>
<dbReference type="Gene3D" id="3.30.1120.10">
    <property type="match status" value="1"/>
</dbReference>
<reference evidence="3 4" key="1">
    <citation type="submission" date="2016-11" db="EMBL/GenBank/DDBJ databases">
        <authorList>
            <person name="Jaros S."/>
            <person name="Januszkiewicz K."/>
            <person name="Wedrychowicz H."/>
        </authorList>
    </citation>
    <scope>NUCLEOTIDE SEQUENCE [LARGE SCALE GENOMIC DNA]</scope>
    <source>
        <strain evidence="3 4">DSM 27406</strain>
    </source>
</reference>
<dbReference type="PANTHER" id="PTHR43751:SF3">
    <property type="entry name" value="SULFATASE N-TERMINAL DOMAIN-CONTAINING PROTEIN"/>
    <property type="match status" value="1"/>
</dbReference>